<dbReference type="Pfam" id="PF00107">
    <property type="entry name" value="ADH_zinc_N"/>
    <property type="match status" value="1"/>
</dbReference>
<dbReference type="InterPro" id="IPR036291">
    <property type="entry name" value="NAD(P)-bd_dom_sf"/>
</dbReference>
<dbReference type="SUPFAM" id="SSF50129">
    <property type="entry name" value="GroES-like"/>
    <property type="match status" value="1"/>
</dbReference>
<gene>
    <name evidence="4" type="ORF">CQY22_002195</name>
</gene>
<accession>A0A2G5PFK5</accession>
<protein>
    <submittedName>
        <fullName evidence="4">Alcohol dehydrogenase</fullName>
    </submittedName>
</protein>
<evidence type="ECO:0000313" key="4">
    <source>
        <dbReference type="EMBL" id="PIB77092.1"/>
    </source>
</evidence>
<keyword evidence="1" id="KW-0521">NADP</keyword>
<keyword evidence="2" id="KW-0560">Oxidoreductase</keyword>
<dbReference type="SUPFAM" id="SSF51735">
    <property type="entry name" value="NAD(P)-binding Rossmann-fold domains"/>
    <property type="match status" value="1"/>
</dbReference>
<dbReference type="PANTHER" id="PTHR48106">
    <property type="entry name" value="QUINONE OXIDOREDUCTASE PIG3-RELATED"/>
    <property type="match status" value="1"/>
</dbReference>
<dbReference type="AlphaFoldDB" id="A0A2G5PFK5"/>
<dbReference type="Gene3D" id="3.90.180.10">
    <property type="entry name" value="Medium-chain alcohol dehydrogenases, catalytic domain"/>
    <property type="match status" value="1"/>
</dbReference>
<dbReference type="GO" id="GO:0003960">
    <property type="term" value="F:quinone reductase (NADPH) activity"/>
    <property type="evidence" value="ECO:0007669"/>
    <property type="project" value="TreeGrafter"/>
</dbReference>
<comment type="caution">
    <text evidence="4">The sequence shown here is derived from an EMBL/GenBank/DDBJ whole genome shotgun (WGS) entry which is preliminary data.</text>
</comment>
<dbReference type="InterPro" id="IPR013149">
    <property type="entry name" value="ADH-like_C"/>
</dbReference>
<dbReference type="SMART" id="SM00829">
    <property type="entry name" value="PKS_ER"/>
    <property type="match status" value="1"/>
</dbReference>
<dbReference type="Pfam" id="PF08240">
    <property type="entry name" value="ADH_N"/>
    <property type="match status" value="1"/>
</dbReference>
<proteinExistence type="predicted"/>
<evidence type="ECO:0000313" key="5">
    <source>
        <dbReference type="Proteomes" id="UP000230551"/>
    </source>
</evidence>
<dbReference type="EMBL" id="PDCN02000002">
    <property type="protein sequence ID" value="PIB77092.1"/>
    <property type="molecule type" value="Genomic_DNA"/>
</dbReference>
<keyword evidence="5" id="KW-1185">Reference proteome</keyword>
<dbReference type="InterPro" id="IPR011032">
    <property type="entry name" value="GroES-like_sf"/>
</dbReference>
<evidence type="ECO:0000256" key="2">
    <source>
        <dbReference type="ARBA" id="ARBA00023002"/>
    </source>
</evidence>
<dbReference type="PROSITE" id="PS01162">
    <property type="entry name" value="QOR_ZETA_CRYSTAL"/>
    <property type="match status" value="1"/>
</dbReference>
<feature type="domain" description="Enoyl reductase (ER)" evidence="3">
    <location>
        <begin position="1"/>
        <end position="288"/>
    </location>
</feature>
<evidence type="ECO:0000256" key="1">
    <source>
        <dbReference type="ARBA" id="ARBA00022857"/>
    </source>
</evidence>
<dbReference type="InterPro" id="IPR013154">
    <property type="entry name" value="ADH-like_N"/>
</dbReference>
<dbReference type="GO" id="GO:0005829">
    <property type="term" value="C:cytosol"/>
    <property type="evidence" value="ECO:0007669"/>
    <property type="project" value="TreeGrafter"/>
</dbReference>
<reference evidence="4 5" key="1">
    <citation type="journal article" date="2017" name="Infect. Genet. Evol.">
        <title>The new phylogeny of the genus Mycobacterium: The old and the news.</title>
        <authorList>
            <person name="Tortoli E."/>
            <person name="Fedrizzi T."/>
            <person name="Meehan C.J."/>
            <person name="Trovato A."/>
            <person name="Grottola A."/>
            <person name="Giacobazzi E."/>
            <person name="Serpini G.F."/>
            <person name="Tagliazucchi S."/>
            <person name="Fabio A."/>
            <person name="Bettua C."/>
            <person name="Bertorelli R."/>
            <person name="Frascaro F."/>
            <person name="De Sanctis V."/>
            <person name="Pecorari M."/>
            <person name="Jousson O."/>
            <person name="Segata N."/>
            <person name="Cirillo D.M."/>
        </authorList>
    </citation>
    <scope>NUCLEOTIDE SEQUENCE [LARGE SCALE GENOMIC DNA]</scope>
    <source>
        <strain evidence="4 5">CIP1034565</strain>
    </source>
</reference>
<sequence>MLIRVEAAGVSYGDVMKRRGDFGEVGFPAGMGQEVAGVVAADTPGGPAVGTRVAAMVDRGYAEYALARADAVLPLPDSVAFPTAAALWVQGLTAYQALTDAGGLTEGDTVLVHAAAGGVGTLATQLARLLGAATVIGTAGTPAKRDHVLAHGADLAVDYTDPNWAAAVRRATGGRGADLVLDSVGGTISRQTLDCVAPFGRIVTFGAASRTPADYPAMALMAGNLSVTGYALQGRLAHRERAVEALRRLIGFAADGRLRVAVTEYPLEAVAHAHRDLGDRRTVGKLVLRP</sequence>
<dbReference type="GO" id="GO:0070402">
    <property type="term" value="F:NADPH binding"/>
    <property type="evidence" value="ECO:0007669"/>
    <property type="project" value="TreeGrafter"/>
</dbReference>
<dbReference type="GO" id="GO:0008270">
    <property type="term" value="F:zinc ion binding"/>
    <property type="evidence" value="ECO:0007669"/>
    <property type="project" value="InterPro"/>
</dbReference>
<evidence type="ECO:0000259" key="3">
    <source>
        <dbReference type="SMART" id="SM00829"/>
    </source>
</evidence>
<dbReference type="InterPro" id="IPR002364">
    <property type="entry name" value="Quin_OxRdtase/zeta-crystal_CS"/>
</dbReference>
<dbReference type="PANTHER" id="PTHR48106:SF13">
    <property type="entry name" value="QUINONE OXIDOREDUCTASE-RELATED"/>
    <property type="match status" value="1"/>
</dbReference>
<organism evidence="4 5">
    <name type="scientific">Mycolicibacterium brumae</name>
    <dbReference type="NCBI Taxonomy" id="85968"/>
    <lineage>
        <taxon>Bacteria</taxon>
        <taxon>Bacillati</taxon>
        <taxon>Actinomycetota</taxon>
        <taxon>Actinomycetes</taxon>
        <taxon>Mycobacteriales</taxon>
        <taxon>Mycobacteriaceae</taxon>
        <taxon>Mycolicibacterium</taxon>
    </lineage>
</organism>
<dbReference type="GO" id="GO:0035925">
    <property type="term" value="F:mRNA 3'-UTR AU-rich region binding"/>
    <property type="evidence" value="ECO:0007669"/>
    <property type="project" value="TreeGrafter"/>
</dbReference>
<name>A0A2G5PFK5_9MYCO</name>
<dbReference type="InterPro" id="IPR020843">
    <property type="entry name" value="ER"/>
</dbReference>
<dbReference type="Proteomes" id="UP000230551">
    <property type="component" value="Unassembled WGS sequence"/>
</dbReference>
<dbReference type="STRING" id="85968.GCA_900073015_01890"/>
<dbReference type="Gene3D" id="3.40.50.720">
    <property type="entry name" value="NAD(P)-binding Rossmann-like Domain"/>
    <property type="match status" value="1"/>
</dbReference>